<dbReference type="AlphaFoldDB" id="A0A8H6YIV5"/>
<dbReference type="Gene3D" id="2.60.40.790">
    <property type="match status" value="1"/>
</dbReference>
<gene>
    <name evidence="1" type="ORF">MSAN_01252000</name>
</gene>
<dbReference type="SUPFAM" id="SSF49764">
    <property type="entry name" value="HSP20-like chaperones"/>
    <property type="match status" value="1"/>
</dbReference>
<comment type="caution">
    <text evidence="1">The sequence shown here is derived from an EMBL/GenBank/DDBJ whole genome shotgun (WGS) entry which is preliminary data.</text>
</comment>
<evidence type="ECO:0000313" key="2">
    <source>
        <dbReference type="Proteomes" id="UP000623467"/>
    </source>
</evidence>
<proteinExistence type="predicted"/>
<reference evidence="1" key="1">
    <citation type="submission" date="2020-05" db="EMBL/GenBank/DDBJ databases">
        <title>Mycena genomes resolve the evolution of fungal bioluminescence.</title>
        <authorList>
            <person name="Tsai I.J."/>
        </authorList>
    </citation>
    <scope>NUCLEOTIDE SEQUENCE</scope>
    <source>
        <strain evidence="1">160909Yilan</strain>
    </source>
</reference>
<sequence>MILHQFVFSPRVLVLRASGRRDVEVHPHVRFASQANTPQGSVVQSPAAARQIFASPLSEFQPPQQDSSLAFASTSLEDAFAPFVLPQEPPAVSERRYIIRADTYYDPNTRVLTAWLELPGIKKRDLRITLATTLFNRVRQVTVNGHSRPPLSSSPTLRERKYGRFTRAFPVPADTKVRLAPCHPVISDPFCLRVRTNVLTPVLHCQPDDIDAAMEDGVLVLKIACGLPAPSADEHEIPIR</sequence>
<dbReference type="Proteomes" id="UP000623467">
    <property type="component" value="Unassembled WGS sequence"/>
</dbReference>
<accession>A0A8H6YIV5</accession>
<dbReference type="OrthoDB" id="1431247at2759"/>
<keyword evidence="2" id="KW-1185">Reference proteome</keyword>
<protein>
    <recommendedName>
        <fullName evidence="3">SHSP domain-containing protein</fullName>
    </recommendedName>
</protein>
<dbReference type="EMBL" id="JACAZH010000009">
    <property type="protein sequence ID" value="KAF7359106.1"/>
    <property type="molecule type" value="Genomic_DNA"/>
</dbReference>
<dbReference type="InterPro" id="IPR008978">
    <property type="entry name" value="HSP20-like_chaperone"/>
</dbReference>
<organism evidence="1 2">
    <name type="scientific">Mycena sanguinolenta</name>
    <dbReference type="NCBI Taxonomy" id="230812"/>
    <lineage>
        <taxon>Eukaryota</taxon>
        <taxon>Fungi</taxon>
        <taxon>Dikarya</taxon>
        <taxon>Basidiomycota</taxon>
        <taxon>Agaricomycotina</taxon>
        <taxon>Agaricomycetes</taxon>
        <taxon>Agaricomycetidae</taxon>
        <taxon>Agaricales</taxon>
        <taxon>Marasmiineae</taxon>
        <taxon>Mycenaceae</taxon>
        <taxon>Mycena</taxon>
    </lineage>
</organism>
<evidence type="ECO:0008006" key="3">
    <source>
        <dbReference type="Google" id="ProtNLM"/>
    </source>
</evidence>
<evidence type="ECO:0000313" key="1">
    <source>
        <dbReference type="EMBL" id="KAF7359106.1"/>
    </source>
</evidence>
<name>A0A8H6YIV5_9AGAR</name>
<dbReference type="CDD" id="cd06464">
    <property type="entry name" value="ACD_sHsps-like"/>
    <property type="match status" value="1"/>
</dbReference>